<feature type="non-terminal residue" evidence="8">
    <location>
        <position position="265"/>
    </location>
</feature>
<dbReference type="PROSITE" id="PS00102">
    <property type="entry name" value="PHOSPHORYLASE"/>
    <property type="match status" value="1"/>
</dbReference>
<dbReference type="NCBIfam" id="TIGR02094">
    <property type="entry name" value="more_P_ylases"/>
    <property type="match status" value="1"/>
</dbReference>
<dbReference type="EC" id="2.4.1.1" evidence="3"/>
<keyword evidence="7" id="KW-0119">Carbohydrate metabolism</keyword>
<dbReference type="EMBL" id="BARW01020167">
    <property type="protein sequence ID" value="GAI89022.1"/>
    <property type="molecule type" value="Genomic_DNA"/>
</dbReference>
<proteinExistence type="inferred from homology"/>
<evidence type="ECO:0000256" key="4">
    <source>
        <dbReference type="ARBA" id="ARBA00022676"/>
    </source>
</evidence>
<comment type="cofactor">
    <cofactor evidence="1">
        <name>pyridoxal 5'-phosphate</name>
        <dbReference type="ChEBI" id="CHEBI:597326"/>
    </cofactor>
</comment>
<protein>
    <recommendedName>
        <fullName evidence="3">glycogen phosphorylase</fullName>
        <ecNumber evidence="3">2.4.1.1</ecNumber>
    </recommendedName>
</protein>
<dbReference type="AlphaFoldDB" id="X1S7L6"/>
<dbReference type="GO" id="GO:0008184">
    <property type="term" value="F:glycogen phosphorylase activity"/>
    <property type="evidence" value="ECO:0007669"/>
    <property type="project" value="InterPro"/>
</dbReference>
<comment type="caution">
    <text evidence="8">The sequence shown here is derived from an EMBL/GenBank/DDBJ whole genome shotgun (WGS) entry which is preliminary data.</text>
</comment>
<reference evidence="8" key="1">
    <citation type="journal article" date="2014" name="Front. Microbiol.">
        <title>High frequency of phylogenetically diverse reductive dehalogenase-homologous genes in deep subseafloor sedimentary metagenomes.</title>
        <authorList>
            <person name="Kawai M."/>
            <person name="Futagami T."/>
            <person name="Toyoda A."/>
            <person name="Takaki Y."/>
            <person name="Nishi S."/>
            <person name="Hori S."/>
            <person name="Arai W."/>
            <person name="Tsubouchi T."/>
            <person name="Morono Y."/>
            <person name="Uchiyama I."/>
            <person name="Ito T."/>
            <person name="Fujiyama A."/>
            <person name="Inagaki F."/>
            <person name="Takami H."/>
        </authorList>
    </citation>
    <scope>NUCLEOTIDE SEQUENCE</scope>
    <source>
        <strain evidence="8">Expedition CK06-06</strain>
    </source>
</reference>
<dbReference type="Pfam" id="PF00343">
    <property type="entry name" value="Phosphorylase"/>
    <property type="match status" value="1"/>
</dbReference>
<evidence type="ECO:0000313" key="8">
    <source>
        <dbReference type="EMBL" id="GAI89022.1"/>
    </source>
</evidence>
<evidence type="ECO:0000256" key="1">
    <source>
        <dbReference type="ARBA" id="ARBA00001933"/>
    </source>
</evidence>
<dbReference type="PANTHER" id="PTHR42655:SF1">
    <property type="entry name" value="GLYCOGEN PHOSPHORYLASE"/>
    <property type="match status" value="1"/>
</dbReference>
<dbReference type="SUPFAM" id="SSF53756">
    <property type="entry name" value="UDP-Glycosyltransferase/glycogen phosphorylase"/>
    <property type="match status" value="1"/>
</dbReference>
<evidence type="ECO:0000256" key="7">
    <source>
        <dbReference type="ARBA" id="ARBA00023277"/>
    </source>
</evidence>
<dbReference type="Gene3D" id="3.40.50.2000">
    <property type="entry name" value="Glycogen Phosphorylase B"/>
    <property type="match status" value="1"/>
</dbReference>
<evidence type="ECO:0000256" key="3">
    <source>
        <dbReference type="ARBA" id="ARBA00012591"/>
    </source>
</evidence>
<dbReference type="InterPro" id="IPR052182">
    <property type="entry name" value="Glycogen/Maltodextrin_Phosph"/>
</dbReference>
<dbReference type="GO" id="GO:0030170">
    <property type="term" value="F:pyridoxal phosphate binding"/>
    <property type="evidence" value="ECO:0007669"/>
    <property type="project" value="InterPro"/>
</dbReference>
<keyword evidence="5" id="KW-0808">Transferase</keyword>
<dbReference type="GO" id="GO:0005975">
    <property type="term" value="P:carbohydrate metabolic process"/>
    <property type="evidence" value="ECO:0007669"/>
    <property type="project" value="InterPro"/>
</dbReference>
<dbReference type="InterPro" id="IPR000811">
    <property type="entry name" value="Glyco_trans_35"/>
</dbReference>
<dbReference type="InterPro" id="IPR035090">
    <property type="entry name" value="Pyridoxal_P_attach_site"/>
</dbReference>
<gene>
    <name evidence="8" type="ORF">S12H4_34128</name>
</gene>
<evidence type="ECO:0000256" key="6">
    <source>
        <dbReference type="ARBA" id="ARBA00022898"/>
    </source>
</evidence>
<evidence type="ECO:0000256" key="2">
    <source>
        <dbReference type="ARBA" id="ARBA00006047"/>
    </source>
</evidence>
<keyword evidence="6" id="KW-0663">Pyridoxal phosphate</keyword>
<organism evidence="8">
    <name type="scientific">marine sediment metagenome</name>
    <dbReference type="NCBI Taxonomy" id="412755"/>
    <lineage>
        <taxon>unclassified sequences</taxon>
        <taxon>metagenomes</taxon>
        <taxon>ecological metagenomes</taxon>
    </lineage>
</organism>
<name>X1S7L6_9ZZZZ</name>
<dbReference type="PANTHER" id="PTHR42655">
    <property type="entry name" value="GLYCOGEN PHOSPHORYLASE"/>
    <property type="match status" value="1"/>
</dbReference>
<accession>X1S7L6</accession>
<keyword evidence="4" id="KW-0328">Glycosyltransferase</keyword>
<comment type="similarity">
    <text evidence="2">Belongs to the glycogen phosphorylase family.</text>
</comment>
<dbReference type="InterPro" id="IPR011834">
    <property type="entry name" value="Agluc_phsphrylas"/>
</dbReference>
<evidence type="ECO:0000256" key="5">
    <source>
        <dbReference type="ARBA" id="ARBA00022679"/>
    </source>
</evidence>
<sequence>MWASLFPKRPVIEIPIDYVTNGVHSSWLSEHFTNLLERHIGPDFIHWREDEHIWDKIKDVPDEEIWEAHRKNKHSLMIFIRKKLAEDLSSRGYSVPKILNLTRLLNPEYLTVVFARRFAHYKRPTLILKDNERLKKILTDTGKPVQLIFAGKAHPSDKLGKDMIKDIIDFAKDYKVEDRVIFLENYDMNVARHLVWGADVWLNTPIKENEASGTSGMKAAMNGVLNLSVLDGWWPECYNTQNGWAITAGEFYQHSDLREAADANQ</sequence>